<protein>
    <submittedName>
        <fullName evidence="1">Uncharacterized protein</fullName>
    </submittedName>
</protein>
<accession>A0A382XFT7</accession>
<dbReference type="AlphaFoldDB" id="A0A382XFT7"/>
<dbReference type="EMBL" id="UINC01167492">
    <property type="protein sequence ID" value="SVD70037.1"/>
    <property type="molecule type" value="Genomic_DNA"/>
</dbReference>
<reference evidence="1" key="1">
    <citation type="submission" date="2018-05" db="EMBL/GenBank/DDBJ databases">
        <authorList>
            <person name="Lanie J.A."/>
            <person name="Ng W.-L."/>
            <person name="Kazmierczak K.M."/>
            <person name="Andrzejewski T.M."/>
            <person name="Davidsen T.M."/>
            <person name="Wayne K.J."/>
            <person name="Tettelin H."/>
            <person name="Glass J.I."/>
            <person name="Rusch D."/>
            <person name="Podicherti R."/>
            <person name="Tsui H.-C.T."/>
            <person name="Winkler M.E."/>
        </authorList>
    </citation>
    <scope>NUCLEOTIDE SEQUENCE</scope>
</reference>
<sequence length="69" mass="7554">MRIFRQSSGRTGCEFAKLSNPIIPAKAGIHCTSQFTQAMPGIYMTYVHPSTELRTSGFAASLEESISNQ</sequence>
<evidence type="ECO:0000313" key="1">
    <source>
        <dbReference type="EMBL" id="SVD70037.1"/>
    </source>
</evidence>
<gene>
    <name evidence="1" type="ORF">METZ01_LOCUS422891</name>
</gene>
<proteinExistence type="predicted"/>
<organism evidence="1">
    <name type="scientific">marine metagenome</name>
    <dbReference type="NCBI Taxonomy" id="408172"/>
    <lineage>
        <taxon>unclassified sequences</taxon>
        <taxon>metagenomes</taxon>
        <taxon>ecological metagenomes</taxon>
    </lineage>
</organism>
<name>A0A382XFT7_9ZZZZ</name>